<dbReference type="PANTHER" id="PTHR28051:SF1">
    <property type="entry name" value="PROTEIN MTL1-RELATED"/>
    <property type="match status" value="1"/>
</dbReference>
<dbReference type="GO" id="GO:0005773">
    <property type="term" value="C:vacuole"/>
    <property type="evidence" value="ECO:0007669"/>
    <property type="project" value="GOC"/>
</dbReference>
<feature type="compositionally biased region" description="Low complexity" evidence="1">
    <location>
        <begin position="496"/>
        <end position="506"/>
    </location>
</feature>
<proteinExistence type="predicted"/>
<dbReference type="GO" id="GO:0007039">
    <property type="term" value="P:protein catabolic process in the vacuole"/>
    <property type="evidence" value="ECO:0007669"/>
    <property type="project" value="TreeGrafter"/>
</dbReference>
<evidence type="ECO:0000259" key="2">
    <source>
        <dbReference type="Pfam" id="PF08550"/>
    </source>
</evidence>
<feature type="compositionally biased region" description="Polar residues" evidence="1">
    <location>
        <begin position="7"/>
        <end position="24"/>
    </location>
</feature>
<gene>
    <name evidence="3" type="ORF">WHR41_07690</name>
</gene>
<dbReference type="InterPro" id="IPR052292">
    <property type="entry name" value="Glucose_repression_reg"/>
</dbReference>
<feature type="domain" description="Nitrogen regulatory protein areA GATA-like" evidence="2">
    <location>
        <begin position="180"/>
        <end position="205"/>
    </location>
</feature>
<feature type="region of interest" description="Disordered" evidence="1">
    <location>
        <begin position="371"/>
        <end position="533"/>
    </location>
</feature>
<organism evidence="3 4">
    <name type="scientific">Cladosporium halotolerans</name>
    <dbReference type="NCBI Taxonomy" id="1052096"/>
    <lineage>
        <taxon>Eukaryota</taxon>
        <taxon>Fungi</taxon>
        <taxon>Dikarya</taxon>
        <taxon>Ascomycota</taxon>
        <taxon>Pezizomycotina</taxon>
        <taxon>Dothideomycetes</taxon>
        <taxon>Dothideomycetidae</taxon>
        <taxon>Cladosporiales</taxon>
        <taxon>Cladosporiaceae</taxon>
        <taxon>Cladosporium</taxon>
    </lineage>
</organism>
<dbReference type="PANTHER" id="PTHR28051">
    <property type="entry name" value="PROTEIN MTL1-RELATED"/>
    <property type="match status" value="1"/>
</dbReference>
<accession>A0AB34KEI0</accession>
<name>A0AB34KEI0_9PEZI</name>
<feature type="region of interest" description="Disordered" evidence="1">
    <location>
        <begin position="298"/>
        <end position="324"/>
    </location>
</feature>
<feature type="compositionally biased region" description="Low complexity" evidence="1">
    <location>
        <begin position="25"/>
        <end position="40"/>
    </location>
</feature>
<dbReference type="RefSeq" id="XP_069226675.1">
    <property type="nucleotide sequence ID" value="XM_069376294.1"/>
</dbReference>
<keyword evidence="4" id="KW-1185">Reference proteome</keyword>
<dbReference type="Proteomes" id="UP000803884">
    <property type="component" value="Unassembled WGS sequence"/>
</dbReference>
<feature type="compositionally biased region" description="Low complexity" evidence="1">
    <location>
        <begin position="446"/>
        <end position="472"/>
    </location>
</feature>
<feature type="compositionally biased region" description="Polar residues" evidence="1">
    <location>
        <begin position="134"/>
        <end position="146"/>
    </location>
</feature>
<feature type="compositionally biased region" description="Polar residues" evidence="1">
    <location>
        <begin position="407"/>
        <end position="435"/>
    </location>
</feature>
<evidence type="ECO:0000313" key="3">
    <source>
        <dbReference type="EMBL" id="KAL1583568.1"/>
    </source>
</evidence>
<dbReference type="EMBL" id="JAAQHG020000034">
    <property type="protein sequence ID" value="KAL1583568.1"/>
    <property type="molecule type" value="Genomic_DNA"/>
</dbReference>
<reference evidence="3 4" key="1">
    <citation type="journal article" date="2020" name="Microbiol. Resour. Announc.">
        <title>Draft Genome Sequence of a Cladosporium Species Isolated from the Mesophotic Ascidian Didemnum maculosum.</title>
        <authorList>
            <person name="Gioti A."/>
            <person name="Siaperas R."/>
            <person name="Nikolaivits E."/>
            <person name="Le Goff G."/>
            <person name="Ouazzani J."/>
            <person name="Kotoulas G."/>
            <person name="Topakas E."/>
        </authorList>
    </citation>
    <scope>NUCLEOTIDE SEQUENCE [LARGE SCALE GENOMIC DNA]</scope>
    <source>
        <strain evidence="3 4">TM138-S3</strain>
    </source>
</reference>
<feature type="compositionally biased region" description="Pro residues" evidence="1">
    <location>
        <begin position="41"/>
        <end position="54"/>
    </location>
</feature>
<sequence>MAEVLAPSQNGEGSFYNSRKSSPASSSLFLGTSPPSTSSTPPTPRPTFSSPPPMDHAEHNERVSLPAPSLAPSRASTSNLANMAQQDPTPVSNGISLADKYSRQDDFEDDYPCFDGFLQSSEPSDSSDEQTESNTTVSDTTASDSPLPTPVADDTAIKQEPSQHVDYLSHDWREEDVWSSWRHIVSQRKVYGQQSRLENAAWRTWVKSKYHLPTVSPETLNWLKESDVTWLYGPLKPAATHPITHHENTSSTAVSRNTSFTHKKPILKKRSMSEVMLQRSISASSLLKQAAASIQAQGRRSAMKKSHERTYSDFVPGANSEVPSRDQIEYFTSKSTSGTETPSECREKKHIRFDDTVEQCIAVECKRIDEEDEEAIESETTGPSSSESEDDGVVMMRRMKRPPVRRNTSSQGLLGSRNGSHSNLKTIETLPSTTLKYKREDAEVNQQQQQQQQPPPSLTRSWSSSKLSPSASQETLRPARPSRNFLLGQDDDDDSTPSSGSGWSFGASNPKSSLGAAASPSEETPPTLSARDAANAAAVHQARANGGYAISRDSFDDDEDDAVRRAYGLPTTPDASDPYEMEGMRRTESGMFMPYEEDEDDLMAAGMFGRLSETVNTARDIAHVLWNVGWRK</sequence>
<dbReference type="AlphaFoldDB" id="A0AB34KEI0"/>
<comment type="caution">
    <text evidence="3">The sequence shown here is derived from an EMBL/GenBank/DDBJ whole genome shotgun (WGS) entry which is preliminary data.</text>
</comment>
<dbReference type="Pfam" id="PF08550">
    <property type="entry name" value="GATA_AreA"/>
    <property type="match status" value="1"/>
</dbReference>
<feature type="region of interest" description="Disordered" evidence="1">
    <location>
        <begin position="1"/>
        <end position="162"/>
    </location>
</feature>
<dbReference type="GO" id="GO:0042149">
    <property type="term" value="P:cellular response to glucose starvation"/>
    <property type="evidence" value="ECO:0007669"/>
    <property type="project" value="TreeGrafter"/>
</dbReference>
<dbReference type="GeneID" id="96009132"/>
<evidence type="ECO:0000256" key="1">
    <source>
        <dbReference type="SAM" id="MobiDB-lite"/>
    </source>
</evidence>
<protein>
    <recommendedName>
        <fullName evidence="2">Nitrogen regulatory protein areA GATA-like domain-containing protein</fullName>
    </recommendedName>
</protein>
<evidence type="ECO:0000313" key="4">
    <source>
        <dbReference type="Proteomes" id="UP000803884"/>
    </source>
</evidence>
<dbReference type="InterPro" id="IPR013860">
    <property type="entry name" value="AreA_GATA"/>
</dbReference>
<feature type="compositionally biased region" description="Polar residues" evidence="1">
    <location>
        <begin position="74"/>
        <end position="95"/>
    </location>
</feature>